<dbReference type="EMBL" id="BPVZ01000108">
    <property type="protein sequence ID" value="GKV35050.1"/>
    <property type="molecule type" value="Genomic_DNA"/>
</dbReference>
<dbReference type="InterPro" id="IPR053319">
    <property type="entry name" value="OEP61"/>
</dbReference>
<protein>
    <recommendedName>
        <fullName evidence="6">Outer envelope protein 61</fullName>
    </recommendedName>
</protein>
<dbReference type="Gene3D" id="1.25.40.10">
    <property type="entry name" value="Tetratricopeptide repeat domain"/>
    <property type="match status" value="1"/>
</dbReference>
<evidence type="ECO:0000256" key="2">
    <source>
        <dbReference type="SAM" id="MobiDB-lite"/>
    </source>
</evidence>
<feature type="transmembrane region" description="Helical" evidence="3">
    <location>
        <begin position="564"/>
        <end position="583"/>
    </location>
</feature>
<dbReference type="InterPro" id="IPR011990">
    <property type="entry name" value="TPR-like_helical_dom_sf"/>
</dbReference>
<proteinExistence type="predicted"/>
<dbReference type="Proteomes" id="UP001054252">
    <property type="component" value="Unassembled WGS sequence"/>
</dbReference>
<dbReference type="PANTHER" id="PTHR48433:SF1">
    <property type="entry name" value="OUTER ENVELOPE PROTEIN 61-LIKE"/>
    <property type="match status" value="1"/>
</dbReference>
<keyword evidence="1" id="KW-0802">TPR repeat</keyword>
<dbReference type="SUPFAM" id="SSF48452">
    <property type="entry name" value="TPR-like"/>
    <property type="match status" value="1"/>
</dbReference>
<organism evidence="4 5">
    <name type="scientific">Rubroshorea leprosula</name>
    <dbReference type="NCBI Taxonomy" id="152421"/>
    <lineage>
        <taxon>Eukaryota</taxon>
        <taxon>Viridiplantae</taxon>
        <taxon>Streptophyta</taxon>
        <taxon>Embryophyta</taxon>
        <taxon>Tracheophyta</taxon>
        <taxon>Spermatophyta</taxon>
        <taxon>Magnoliopsida</taxon>
        <taxon>eudicotyledons</taxon>
        <taxon>Gunneridae</taxon>
        <taxon>Pentapetalae</taxon>
        <taxon>rosids</taxon>
        <taxon>malvids</taxon>
        <taxon>Malvales</taxon>
        <taxon>Dipterocarpaceae</taxon>
        <taxon>Rubroshorea</taxon>
    </lineage>
</organism>
<dbReference type="PROSITE" id="PS50005">
    <property type="entry name" value="TPR"/>
    <property type="match status" value="1"/>
</dbReference>
<dbReference type="SMART" id="SM00028">
    <property type="entry name" value="TPR"/>
    <property type="match status" value="3"/>
</dbReference>
<keyword evidence="5" id="KW-1185">Reference proteome</keyword>
<keyword evidence="3" id="KW-0812">Transmembrane</keyword>
<gene>
    <name evidence="4" type="ORF">SLEP1_g43369</name>
</gene>
<keyword evidence="3" id="KW-0472">Membrane</keyword>
<name>A0AAV5LCR6_9ROSI</name>
<accession>A0AAV5LCR6</accession>
<evidence type="ECO:0000256" key="1">
    <source>
        <dbReference type="PROSITE-ProRule" id="PRU00339"/>
    </source>
</evidence>
<reference evidence="4 5" key="1">
    <citation type="journal article" date="2021" name="Commun. Biol.">
        <title>The genome of Shorea leprosula (Dipterocarpaceae) highlights the ecological relevance of drought in aseasonal tropical rainforests.</title>
        <authorList>
            <person name="Ng K.K.S."/>
            <person name="Kobayashi M.J."/>
            <person name="Fawcett J.A."/>
            <person name="Hatakeyama M."/>
            <person name="Paape T."/>
            <person name="Ng C.H."/>
            <person name="Ang C.C."/>
            <person name="Tnah L.H."/>
            <person name="Lee C.T."/>
            <person name="Nishiyama T."/>
            <person name="Sese J."/>
            <person name="O'Brien M.J."/>
            <person name="Copetti D."/>
            <person name="Mohd Noor M.I."/>
            <person name="Ong R.C."/>
            <person name="Putra M."/>
            <person name="Sireger I.Z."/>
            <person name="Indrioko S."/>
            <person name="Kosugi Y."/>
            <person name="Izuno A."/>
            <person name="Isagi Y."/>
            <person name="Lee S.L."/>
            <person name="Shimizu K.K."/>
        </authorList>
    </citation>
    <scope>NUCLEOTIDE SEQUENCE [LARGE SCALE GENOMIC DNA]</scope>
    <source>
        <strain evidence="4">214</strain>
    </source>
</reference>
<evidence type="ECO:0000313" key="5">
    <source>
        <dbReference type="Proteomes" id="UP001054252"/>
    </source>
</evidence>
<feature type="region of interest" description="Disordered" evidence="2">
    <location>
        <begin position="241"/>
        <end position="282"/>
    </location>
</feature>
<dbReference type="AlphaFoldDB" id="A0AAV5LCR6"/>
<comment type="caution">
    <text evidence="4">The sequence shown here is derived from an EMBL/GenBank/DDBJ whole genome shotgun (WGS) entry which is preliminary data.</text>
</comment>
<keyword evidence="3" id="KW-1133">Transmembrane helix</keyword>
<dbReference type="PROSITE" id="PS50293">
    <property type="entry name" value="TPR_REGION"/>
    <property type="match status" value="1"/>
</dbReference>
<evidence type="ECO:0008006" key="6">
    <source>
        <dbReference type="Google" id="ProtNLM"/>
    </source>
</evidence>
<sequence length="586" mass="64891">MMDPELFRIAQEQISRMSPAELAKIQQQMMSNPELMRMASESMNNMRPEDWRHAAEQLKHTRPEEMAEIGEKMANASPEEIAAMRARADAQMSYEFNAAEMLKEQGNELHKQERFSDALQKYLLAKQNLKGILSSKGRALSLACSLNLMSCYLKTRQYDKCIEEGSEVLASDTKNVKALYRRGQAYKEIGQLEAAVQDLSKAHEVSPDETIAAVLRDAKEKLATVGSHQAPGKLIIEEITEEEEENVSSGNHESSSRQYSVKQPQESMGFSKNKSRTNGGDLKTNLEGLEAIRDDPETIRSFQNFISNADPDTLAAMGGGKAGEVSPDMFKAASNMISKMSSDDLQKMLKMASSFQGENPYKGASENGFGPGSVPPNVTPDMIKTATDMMSKMPPEELQKMFEMSSSLKGKDSISAAAAAVHNSRQNSDANCRVSELWKDSASNRNYDTGETSSGFLPNSMNASQSNFPVPTADLQEQMSNQMKDPAMRQMFTSMMKNMSPDMMANMSEQFGLKLSREDAAKAQQAMSSLSPEDLDRMMRWADRIQTGVNHARKAKNWLLGKPGMILAIIMLILAVILHRLGYVGS</sequence>
<dbReference type="InterPro" id="IPR019734">
    <property type="entry name" value="TPR_rpt"/>
</dbReference>
<feature type="repeat" description="TPR" evidence="1">
    <location>
        <begin position="176"/>
        <end position="209"/>
    </location>
</feature>
<evidence type="ECO:0000256" key="3">
    <source>
        <dbReference type="SAM" id="Phobius"/>
    </source>
</evidence>
<feature type="compositionally biased region" description="Polar residues" evidence="2">
    <location>
        <begin position="247"/>
        <end position="278"/>
    </location>
</feature>
<dbReference type="PANTHER" id="PTHR48433">
    <property type="entry name" value="OUTER ENVELOPE PROTEIN 61-LIKE"/>
    <property type="match status" value="1"/>
</dbReference>
<evidence type="ECO:0000313" key="4">
    <source>
        <dbReference type="EMBL" id="GKV35050.1"/>
    </source>
</evidence>